<name>I7M677_TETTS</name>
<organism evidence="1 2">
    <name type="scientific">Tetrahymena thermophila (strain SB210)</name>
    <dbReference type="NCBI Taxonomy" id="312017"/>
    <lineage>
        <taxon>Eukaryota</taxon>
        <taxon>Sar</taxon>
        <taxon>Alveolata</taxon>
        <taxon>Ciliophora</taxon>
        <taxon>Intramacronucleata</taxon>
        <taxon>Oligohymenophorea</taxon>
        <taxon>Hymenostomatida</taxon>
        <taxon>Tetrahymenina</taxon>
        <taxon>Tetrahymenidae</taxon>
        <taxon>Tetrahymena</taxon>
    </lineage>
</organism>
<dbReference type="Proteomes" id="UP000009168">
    <property type="component" value="Unassembled WGS sequence"/>
</dbReference>
<reference evidence="2" key="1">
    <citation type="journal article" date="2006" name="PLoS Biol.">
        <title>Macronuclear genome sequence of the ciliate Tetrahymena thermophila, a model eukaryote.</title>
        <authorList>
            <person name="Eisen J.A."/>
            <person name="Coyne R.S."/>
            <person name="Wu M."/>
            <person name="Wu D."/>
            <person name="Thiagarajan M."/>
            <person name="Wortman J.R."/>
            <person name="Badger J.H."/>
            <person name="Ren Q."/>
            <person name="Amedeo P."/>
            <person name="Jones K.M."/>
            <person name="Tallon L.J."/>
            <person name="Delcher A.L."/>
            <person name="Salzberg S.L."/>
            <person name="Silva J.C."/>
            <person name="Haas B.J."/>
            <person name="Majoros W.H."/>
            <person name="Farzad M."/>
            <person name="Carlton J.M."/>
            <person name="Smith R.K. Jr."/>
            <person name="Garg J."/>
            <person name="Pearlman R.E."/>
            <person name="Karrer K.M."/>
            <person name="Sun L."/>
            <person name="Manning G."/>
            <person name="Elde N.C."/>
            <person name="Turkewitz A.P."/>
            <person name="Asai D.J."/>
            <person name="Wilkes D.E."/>
            <person name="Wang Y."/>
            <person name="Cai H."/>
            <person name="Collins K."/>
            <person name="Stewart B.A."/>
            <person name="Lee S.R."/>
            <person name="Wilamowska K."/>
            <person name="Weinberg Z."/>
            <person name="Ruzzo W.L."/>
            <person name="Wloga D."/>
            <person name="Gaertig J."/>
            <person name="Frankel J."/>
            <person name="Tsao C.-C."/>
            <person name="Gorovsky M.A."/>
            <person name="Keeling P.J."/>
            <person name="Waller R.F."/>
            <person name="Patron N.J."/>
            <person name="Cherry J.M."/>
            <person name="Stover N.A."/>
            <person name="Krieger C.J."/>
            <person name="del Toro C."/>
            <person name="Ryder H.F."/>
            <person name="Williamson S.C."/>
            <person name="Barbeau R.A."/>
            <person name="Hamilton E.P."/>
            <person name="Orias E."/>
        </authorList>
    </citation>
    <scope>NUCLEOTIDE SEQUENCE [LARGE SCALE GENOMIC DNA]</scope>
    <source>
        <strain evidence="2">SB210</strain>
    </source>
</reference>
<dbReference type="EMBL" id="GG662698">
    <property type="protein sequence ID" value="EAR84597.2"/>
    <property type="molecule type" value="Genomic_DNA"/>
</dbReference>
<dbReference type="GeneID" id="7829226"/>
<gene>
    <name evidence="1" type="ORF">TTHERM_00648600</name>
</gene>
<keyword evidence="2" id="KW-1185">Reference proteome</keyword>
<evidence type="ECO:0000313" key="1">
    <source>
        <dbReference type="EMBL" id="EAR84597.2"/>
    </source>
</evidence>
<sequence length="283" mass="33602">MYDVCVQNSNLLSILLNHFFIPEVICKPKYNVRNFNLKKKLLVYDMCVQNSNLLSILLNHFFDIGSYLQTLVQYKELQLSWKSGGIQILWSKVQTFSIPLVFDFEIQLSINLVIEMLLSWKKPINPKKLMSKKFLKLNITVLCFQKKFLKAVINTQSKLILNQIISLLVYFIYRYFPCKYFCSKEFQLSWQCDGGFNQMLISQKPLKFIKTINFQVLLEDKQQKLLITNETLLQQLGIQFNNYKLTLIIFLNFYIQKKQQNYKLILNSIKQQKQKINLFAKIN</sequence>
<evidence type="ECO:0000313" key="2">
    <source>
        <dbReference type="Proteomes" id="UP000009168"/>
    </source>
</evidence>
<proteinExistence type="predicted"/>
<dbReference type="AlphaFoldDB" id="I7M677"/>
<dbReference type="RefSeq" id="XP_001032260.2">
    <property type="nucleotide sequence ID" value="XM_001032260.2"/>
</dbReference>
<protein>
    <submittedName>
        <fullName evidence="1">Uncharacterized protein</fullName>
    </submittedName>
</protein>
<accession>I7M677</accession>
<dbReference type="KEGG" id="tet:TTHERM_00648600"/>
<dbReference type="InParanoid" id="I7M677"/>